<keyword evidence="2" id="KW-1185">Reference proteome</keyword>
<reference evidence="1 2" key="1">
    <citation type="submission" date="2015-07" db="EMBL/GenBank/DDBJ databases">
        <title>Genome sequence of Levilinea saccharolytica DSM 16555.</title>
        <authorList>
            <person name="Hemp J."/>
            <person name="Ward L.M."/>
            <person name="Pace L.A."/>
            <person name="Fischer W.W."/>
        </authorList>
    </citation>
    <scope>NUCLEOTIDE SEQUENCE [LARGE SCALE GENOMIC DNA]</scope>
    <source>
        <strain evidence="1 2">KIBI-1</strain>
    </source>
</reference>
<evidence type="ECO:0000313" key="2">
    <source>
        <dbReference type="Proteomes" id="UP000050501"/>
    </source>
</evidence>
<organism evidence="1 2">
    <name type="scientific">Levilinea saccharolytica</name>
    <dbReference type="NCBI Taxonomy" id="229921"/>
    <lineage>
        <taxon>Bacteria</taxon>
        <taxon>Bacillati</taxon>
        <taxon>Chloroflexota</taxon>
        <taxon>Anaerolineae</taxon>
        <taxon>Anaerolineales</taxon>
        <taxon>Anaerolineaceae</taxon>
        <taxon>Levilinea</taxon>
    </lineage>
</organism>
<evidence type="ECO:0000313" key="1">
    <source>
        <dbReference type="EMBL" id="KPL79707.1"/>
    </source>
</evidence>
<dbReference type="STRING" id="229921.ADN01_13505"/>
<name>A0A0P6XAC3_9CHLR</name>
<comment type="caution">
    <text evidence="1">The sequence shown here is derived from an EMBL/GenBank/DDBJ whole genome shotgun (WGS) entry which is preliminary data.</text>
</comment>
<proteinExistence type="predicted"/>
<gene>
    <name evidence="1" type="ORF">ADN01_13505</name>
</gene>
<dbReference type="Proteomes" id="UP000050501">
    <property type="component" value="Unassembled WGS sequence"/>
</dbReference>
<dbReference type="AlphaFoldDB" id="A0A0P6XAC3"/>
<protein>
    <submittedName>
        <fullName evidence="1">Uncharacterized protein</fullName>
    </submittedName>
</protein>
<accession>A0A0P6XAC3</accession>
<dbReference type="OrthoDB" id="3685057at2"/>
<dbReference type="RefSeq" id="WP_062417449.1">
    <property type="nucleotide sequence ID" value="NZ_DF967974.1"/>
</dbReference>
<dbReference type="EMBL" id="LGCM01000046">
    <property type="protein sequence ID" value="KPL79707.1"/>
    <property type="molecule type" value="Genomic_DNA"/>
</dbReference>
<sequence length="168" mass="18812">MTAQFPDTFCLDGQGFDLVTIHGAPLFSPAEYGLFPMPRITACWRGYVCQYGLREERLVLEKLSLNLPEDAARPPIGGIVPEPFDRAVPRLFSTVYENLGLPVPFSGSLWIARGFIPELYVHMGFAPAWKYTQVRSLKFLDGRCTAQQDESQAMEAVRRQKAAQPESA</sequence>